<dbReference type="InterPro" id="IPR043128">
    <property type="entry name" value="Rev_trsase/Diguanyl_cyclase"/>
</dbReference>
<dbReference type="InterPro" id="IPR053134">
    <property type="entry name" value="RNA-dir_DNA_polymerase"/>
</dbReference>
<feature type="domain" description="Reverse transcriptase" evidence="1">
    <location>
        <begin position="2"/>
        <end position="98"/>
    </location>
</feature>
<dbReference type="OrthoDB" id="1747367at2759"/>
<name>A0A371H6E1_MUCPR</name>
<evidence type="ECO:0000259" key="1">
    <source>
        <dbReference type="Pfam" id="PF00078"/>
    </source>
</evidence>
<dbReference type="CDD" id="cd01647">
    <property type="entry name" value="RT_LTR"/>
    <property type="match status" value="1"/>
</dbReference>
<dbReference type="InterPro" id="IPR000477">
    <property type="entry name" value="RT_dom"/>
</dbReference>
<dbReference type="Gene3D" id="3.30.70.270">
    <property type="match status" value="1"/>
</dbReference>
<evidence type="ECO:0000313" key="2">
    <source>
        <dbReference type="EMBL" id="RDX98347.1"/>
    </source>
</evidence>
<protein>
    <submittedName>
        <fullName evidence="2">Retrovirus-related Pol polyprotein from transposon opus</fullName>
    </submittedName>
</protein>
<dbReference type="AlphaFoldDB" id="A0A371H6E1"/>
<dbReference type="PANTHER" id="PTHR24559">
    <property type="entry name" value="TRANSPOSON TY3-I GAG-POL POLYPROTEIN"/>
    <property type="match status" value="1"/>
</dbReference>
<dbReference type="Gene3D" id="3.10.10.10">
    <property type="entry name" value="HIV Type 1 Reverse Transcriptase, subunit A, domain 1"/>
    <property type="match status" value="1"/>
</dbReference>
<dbReference type="EMBL" id="QJKJ01003470">
    <property type="protein sequence ID" value="RDX98347.1"/>
    <property type="molecule type" value="Genomic_DNA"/>
</dbReference>
<dbReference type="SUPFAM" id="SSF56672">
    <property type="entry name" value="DNA/RNA polymerases"/>
    <property type="match status" value="1"/>
</dbReference>
<keyword evidence="3" id="KW-1185">Reference proteome</keyword>
<dbReference type="PANTHER" id="PTHR24559:SF444">
    <property type="entry name" value="REVERSE TRANSCRIPTASE DOMAIN-CONTAINING PROTEIN"/>
    <property type="match status" value="1"/>
</dbReference>
<reference evidence="2" key="1">
    <citation type="submission" date="2018-05" db="EMBL/GenBank/DDBJ databases">
        <title>Draft genome of Mucuna pruriens seed.</title>
        <authorList>
            <person name="Nnadi N.E."/>
            <person name="Vos R."/>
            <person name="Hasami M.H."/>
            <person name="Devisetty U.K."/>
            <person name="Aguiy J.C."/>
        </authorList>
    </citation>
    <scope>NUCLEOTIDE SEQUENCE [LARGE SCALE GENOMIC DNA]</scope>
    <source>
        <strain evidence="2">JCA_2017</strain>
    </source>
</reference>
<dbReference type="Pfam" id="PF00078">
    <property type="entry name" value="RVT_1"/>
    <property type="match status" value="1"/>
</dbReference>
<gene>
    <name evidence="2" type="primary">pol</name>
    <name evidence="2" type="ORF">CR513_18739</name>
</gene>
<dbReference type="STRING" id="157652.A0A371H6E1"/>
<accession>A0A371H6E1</accession>
<organism evidence="2 3">
    <name type="scientific">Mucuna pruriens</name>
    <name type="common">Velvet bean</name>
    <name type="synonym">Dolichos pruriens</name>
    <dbReference type="NCBI Taxonomy" id="157652"/>
    <lineage>
        <taxon>Eukaryota</taxon>
        <taxon>Viridiplantae</taxon>
        <taxon>Streptophyta</taxon>
        <taxon>Embryophyta</taxon>
        <taxon>Tracheophyta</taxon>
        <taxon>Spermatophyta</taxon>
        <taxon>Magnoliopsida</taxon>
        <taxon>eudicotyledons</taxon>
        <taxon>Gunneridae</taxon>
        <taxon>Pentapetalae</taxon>
        <taxon>rosids</taxon>
        <taxon>fabids</taxon>
        <taxon>Fabales</taxon>
        <taxon>Fabaceae</taxon>
        <taxon>Papilionoideae</taxon>
        <taxon>50 kb inversion clade</taxon>
        <taxon>NPAAA clade</taxon>
        <taxon>indigoferoid/millettioid clade</taxon>
        <taxon>Phaseoleae</taxon>
        <taxon>Mucuna</taxon>
    </lineage>
</organism>
<sequence>MQIHIAPEDQHKTTFTCPFSTFAYTRMSFGLCNAPITFQRCMLSIFLDMLEECMEVFMDDFTVYADTFDTCLENLSRVLKRCTNTNLVLNFEKYHFMVTEGMGHLVSSRGIEFDKAKVDIITSLPTRASIQDASIGNSLKILARSLNVDFVFDEACVEAFEELKTRLTFAPILQAPN</sequence>
<proteinExistence type="predicted"/>
<comment type="caution">
    <text evidence="2">The sequence shown here is derived from an EMBL/GenBank/DDBJ whole genome shotgun (WGS) entry which is preliminary data.</text>
</comment>
<dbReference type="InterPro" id="IPR043502">
    <property type="entry name" value="DNA/RNA_pol_sf"/>
</dbReference>
<feature type="non-terminal residue" evidence="2">
    <location>
        <position position="1"/>
    </location>
</feature>
<evidence type="ECO:0000313" key="3">
    <source>
        <dbReference type="Proteomes" id="UP000257109"/>
    </source>
</evidence>
<dbReference type="Proteomes" id="UP000257109">
    <property type="component" value="Unassembled WGS sequence"/>
</dbReference>